<evidence type="ECO:0000313" key="2">
    <source>
        <dbReference type="Proteomes" id="UP000249061"/>
    </source>
</evidence>
<sequence>MNRIKLVPQKQLKAIREVPVRIKGSATGGVGSGAAPRVATHFEARAKQLASKVRGQARFDPSHLQCAMKGTGKGTNTAGAYTWFNVGGRGNDAFDKLRDLISGFFGR</sequence>
<organism evidence="1 2">
    <name type="scientific">Archangium gephyra</name>
    <dbReference type="NCBI Taxonomy" id="48"/>
    <lineage>
        <taxon>Bacteria</taxon>
        <taxon>Pseudomonadati</taxon>
        <taxon>Myxococcota</taxon>
        <taxon>Myxococcia</taxon>
        <taxon>Myxococcales</taxon>
        <taxon>Cystobacterineae</taxon>
        <taxon>Archangiaceae</taxon>
        <taxon>Archangium</taxon>
    </lineage>
</organism>
<gene>
    <name evidence="1" type="ORF">DI536_08470</name>
</gene>
<dbReference type="Proteomes" id="UP000249061">
    <property type="component" value="Unassembled WGS sequence"/>
</dbReference>
<dbReference type="AlphaFoldDB" id="A0A2W5TLC3"/>
<reference evidence="1 2" key="1">
    <citation type="submission" date="2017-08" db="EMBL/GenBank/DDBJ databases">
        <title>Infants hospitalized years apart are colonized by the same room-sourced microbial strains.</title>
        <authorList>
            <person name="Brooks B."/>
            <person name="Olm M.R."/>
            <person name="Firek B.A."/>
            <person name="Baker R."/>
            <person name="Thomas B.C."/>
            <person name="Morowitz M.J."/>
            <person name="Banfield J.F."/>
        </authorList>
    </citation>
    <scope>NUCLEOTIDE SEQUENCE [LARGE SCALE GENOMIC DNA]</scope>
    <source>
        <strain evidence="1">S2_003_000_R2_14</strain>
    </source>
</reference>
<name>A0A2W5TLC3_9BACT</name>
<evidence type="ECO:0000313" key="1">
    <source>
        <dbReference type="EMBL" id="PZR15472.1"/>
    </source>
</evidence>
<dbReference type="EMBL" id="QFQP01000005">
    <property type="protein sequence ID" value="PZR15472.1"/>
    <property type="molecule type" value="Genomic_DNA"/>
</dbReference>
<protein>
    <submittedName>
        <fullName evidence="1">Uncharacterized protein</fullName>
    </submittedName>
</protein>
<comment type="caution">
    <text evidence="1">The sequence shown here is derived from an EMBL/GenBank/DDBJ whole genome shotgun (WGS) entry which is preliminary data.</text>
</comment>
<proteinExistence type="predicted"/>
<accession>A0A2W5TLC3</accession>